<dbReference type="RefSeq" id="WP_377914788.1">
    <property type="nucleotide sequence ID" value="NZ_JBHRZT010000043.1"/>
</dbReference>
<protein>
    <recommendedName>
        <fullName evidence="3">Aldehyde dehydrogenase</fullName>
    </recommendedName>
</protein>
<name>A0ABV8B3U4_9BACI</name>
<evidence type="ECO:0000313" key="9">
    <source>
        <dbReference type="Proteomes" id="UP001595752"/>
    </source>
</evidence>
<dbReference type="InterPro" id="IPR029510">
    <property type="entry name" value="Ald_DH_CS_GLU"/>
</dbReference>
<dbReference type="PANTHER" id="PTHR43570">
    <property type="entry name" value="ALDEHYDE DEHYDROGENASE"/>
    <property type="match status" value="1"/>
</dbReference>
<dbReference type="PROSITE" id="PS00687">
    <property type="entry name" value="ALDEHYDE_DEHYDR_GLU"/>
    <property type="match status" value="1"/>
</dbReference>
<evidence type="ECO:0000256" key="6">
    <source>
        <dbReference type="SAM" id="Coils"/>
    </source>
</evidence>
<dbReference type="PROSITE" id="PS00070">
    <property type="entry name" value="ALDEHYDE_DEHYDR_CYS"/>
    <property type="match status" value="1"/>
</dbReference>
<dbReference type="PANTHER" id="PTHR43570:SF16">
    <property type="entry name" value="ALDEHYDE DEHYDROGENASE TYPE III, ISOFORM Q"/>
    <property type="match status" value="1"/>
</dbReference>
<dbReference type="CDD" id="cd07136">
    <property type="entry name" value="ALDH_YwdH-P39616"/>
    <property type="match status" value="1"/>
</dbReference>
<evidence type="ECO:0000256" key="2">
    <source>
        <dbReference type="ARBA" id="ARBA00023002"/>
    </source>
</evidence>
<evidence type="ECO:0000256" key="4">
    <source>
        <dbReference type="PROSITE-ProRule" id="PRU10007"/>
    </source>
</evidence>
<comment type="caution">
    <text evidence="8">The sequence shown here is derived from an EMBL/GenBank/DDBJ whole genome shotgun (WGS) entry which is preliminary data.</text>
</comment>
<dbReference type="Proteomes" id="UP001595752">
    <property type="component" value="Unassembled WGS sequence"/>
</dbReference>
<dbReference type="InterPro" id="IPR016160">
    <property type="entry name" value="Ald_DH_CS_CYS"/>
</dbReference>
<feature type="coiled-coil region" evidence="6">
    <location>
        <begin position="30"/>
        <end position="58"/>
    </location>
</feature>
<dbReference type="InterPro" id="IPR016161">
    <property type="entry name" value="Ald_DH/histidinol_DH"/>
</dbReference>
<reference evidence="9" key="1">
    <citation type="journal article" date="2019" name="Int. J. Syst. Evol. Microbiol.">
        <title>The Global Catalogue of Microorganisms (GCM) 10K type strain sequencing project: providing services to taxonomists for standard genome sequencing and annotation.</title>
        <authorList>
            <consortium name="The Broad Institute Genomics Platform"/>
            <consortium name="The Broad Institute Genome Sequencing Center for Infectious Disease"/>
            <person name="Wu L."/>
            <person name="Ma J."/>
        </authorList>
    </citation>
    <scope>NUCLEOTIDE SEQUENCE [LARGE SCALE GENOMIC DNA]</scope>
    <source>
        <strain evidence="9">CCUG 61889</strain>
    </source>
</reference>
<evidence type="ECO:0000259" key="7">
    <source>
        <dbReference type="Pfam" id="PF00171"/>
    </source>
</evidence>
<proteinExistence type="inferred from homology"/>
<dbReference type="InterPro" id="IPR012394">
    <property type="entry name" value="Aldehyde_DH_NAD(P)"/>
</dbReference>
<accession>A0ABV8B3U4</accession>
<evidence type="ECO:0000256" key="1">
    <source>
        <dbReference type="ARBA" id="ARBA00009986"/>
    </source>
</evidence>
<feature type="domain" description="Aldehyde dehydrogenase" evidence="7">
    <location>
        <begin position="4"/>
        <end position="428"/>
    </location>
</feature>
<keyword evidence="9" id="KW-1185">Reference proteome</keyword>
<organism evidence="8 9">
    <name type="scientific">Bacillus songklensis</name>
    <dbReference type="NCBI Taxonomy" id="1069116"/>
    <lineage>
        <taxon>Bacteria</taxon>
        <taxon>Bacillati</taxon>
        <taxon>Bacillota</taxon>
        <taxon>Bacilli</taxon>
        <taxon>Bacillales</taxon>
        <taxon>Bacillaceae</taxon>
        <taxon>Bacillus</taxon>
    </lineage>
</organism>
<dbReference type="PIRSF" id="PIRSF036492">
    <property type="entry name" value="ALDH"/>
    <property type="match status" value="1"/>
</dbReference>
<feature type="active site" evidence="4">
    <location>
        <position position="210"/>
    </location>
</feature>
<evidence type="ECO:0000256" key="3">
    <source>
        <dbReference type="PIRNR" id="PIRNR036492"/>
    </source>
</evidence>
<keyword evidence="6" id="KW-0175">Coiled coil</keyword>
<dbReference type="Pfam" id="PF00171">
    <property type="entry name" value="Aldedh"/>
    <property type="match status" value="1"/>
</dbReference>
<dbReference type="Gene3D" id="3.40.605.10">
    <property type="entry name" value="Aldehyde Dehydrogenase, Chain A, domain 1"/>
    <property type="match status" value="1"/>
</dbReference>
<dbReference type="InterPro" id="IPR016162">
    <property type="entry name" value="Ald_DH_N"/>
</dbReference>
<dbReference type="SUPFAM" id="SSF53720">
    <property type="entry name" value="ALDH-like"/>
    <property type="match status" value="1"/>
</dbReference>
<dbReference type="Gene3D" id="3.40.309.10">
    <property type="entry name" value="Aldehyde Dehydrogenase, Chain A, domain 2"/>
    <property type="match status" value="1"/>
</dbReference>
<sequence length="456" mass="51110">MLNVHSIIQRQRSFFAGGKTKQVEFRLEQLAKLKQSVKDREKQIIKALKQDLNKSEFESYATEIGFLYEEINMMMKHLRSWAKPEKVKTPMTHIGASSYIYPEPYGLTLIIAPWNYPFQLQLAPLVGAMAAGNCAVLKPSELTPNVSALLSELVQSTFEEEYIAVVEGGVEASQALLEEKFDYIFFTGSVAVGRIVMQAAAKHLTPVTLELGGKSPTIVDEDANLEITAKRIAWGKFTNAGQTCVAPDYLLIHKKVKEQFIRLFQTYINEFYGENPLESDQYTRIVSERHFKRLAGFLENGTAVIGGNTNAEKLMIAPTLLDGVTWDSPVMQDEIFGPILPMMEFSTLDEAIGHVQHSPNPLALYYFSESTEKQERILQSIRFGGGCMNDTLMHLANPNLPFGGVGNSGIGSYHGKSSFEVFSHQKSVLKQTTKLDPPFRYPSFKHGLSMMKKIFK</sequence>
<comment type="similarity">
    <text evidence="1 3 5">Belongs to the aldehyde dehydrogenase family.</text>
</comment>
<dbReference type="EMBL" id="JBHRZT010000043">
    <property type="protein sequence ID" value="MFC3883881.1"/>
    <property type="molecule type" value="Genomic_DNA"/>
</dbReference>
<evidence type="ECO:0000256" key="5">
    <source>
        <dbReference type="RuleBase" id="RU003345"/>
    </source>
</evidence>
<evidence type="ECO:0000313" key="8">
    <source>
        <dbReference type="EMBL" id="MFC3883881.1"/>
    </source>
</evidence>
<dbReference type="InterPro" id="IPR016163">
    <property type="entry name" value="Ald_DH_C"/>
</dbReference>
<gene>
    <name evidence="8" type="ORF">ACFOU2_10350</name>
</gene>
<keyword evidence="2 3" id="KW-0560">Oxidoreductase</keyword>
<dbReference type="InterPro" id="IPR015590">
    <property type="entry name" value="Aldehyde_DH_dom"/>
</dbReference>